<feature type="domain" description="Ketosynthase family 3 (KS3)" evidence="5">
    <location>
        <begin position="6"/>
        <end position="431"/>
    </location>
</feature>
<dbReference type="SUPFAM" id="SSF55048">
    <property type="entry name" value="Probable ACP-binding domain of malonyl-CoA ACP transacylase"/>
    <property type="match status" value="1"/>
</dbReference>
<dbReference type="Pfam" id="PF02801">
    <property type="entry name" value="Ketoacyl-synt_C"/>
    <property type="match status" value="1"/>
</dbReference>
<dbReference type="InterPro" id="IPR036736">
    <property type="entry name" value="ACP-like_sf"/>
</dbReference>
<evidence type="ECO:0000259" key="5">
    <source>
        <dbReference type="PROSITE" id="PS52004"/>
    </source>
</evidence>
<dbReference type="Gene3D" id="3.40.366.10">
    <property type="entry name" value="Malonyl-Coenzyme A Acyl Carrier Protein, domain 2"/>
    <property type="match status" value="1"/>
</dbReference>
<keyword evidence="2" id="KW-0597">Phosphoprotein</keyword>
<dbReference type="InterPro" id="IPR001227">
    <property type="entry name" value="Ac_transferase_dom_sf"/>
</dbReference>
<dbReference type="GO" id="GO:0004312">
    <property type="term" value="F:fatty acid synthase activity"/>
    <property type="evidence" value="ECO:0007669"/>
    <property type="project" value="TreeGrafter"/>
</dbReference>
<dbReference type="InterPro" id="IPR032821">
    <property type="entry name" value="PKS_assoc"/>
</dbReference>
<protein>
    <submittedName>
        <fullName evidence="6">Ketoacyl-synt-domain-containing protein</fullName>
    </submittedName>
</protein>
<evidence type="ECO:0000256" key="1">
    <source>
        <dbReference type="ARBA" id="ARBA00022450"/>
    </source>
</evidence>
<dbReference type="GeneID" id="36580952"/>
<proteinExistence type="predicted"/>
<dbReference type="GO" id="GO:0044550">
    <property type="term" value="P:secondary metabolite biosynthetic process"/>
    <property type="evidence" value="ECO:0007669"/>
    <property type="project" value="TreeGrafter"/>
</dbReference>
<dbReference type="Gene3D" id="3.40.47.10">
    <property type="match status" value="1"/>
</dbReference>
<dbReference type="Pfam" id="PF00698">
    <property type="entry name" value="Acyl_transf_1"/>
    <property type="match status" value="1"/>
</dbReference>
<accession>A0A2J6T2B6</accession>
<dbReference type="CDD" id="cd00833">
    <property type="entry name" value="PKS"/>
    <property type="match status" value="1"/>
</dbReference>
<dbReference type="SMART" id="SM00825">
    <property type="entry name" value="PKS_KS"/>
    <property type="match status" value="1"/>
</dbReference>
<sequence length="1894" mass="209455">METYTRDKIAIIGMGCRTAGANSPPEVWDLLVNSRDVQRNISRFNVSAYHNPNRKFKRGLTNVKQAYLMDDDLVTSFDHGFFHISPNEAPWMDPQHRHLLEVSYEAIESAGIPLDTFKGTDTGVFTGVESSDYALVLGRDPDNSQRFVSTGMAGCMAANRISFFFNLSGPSLVINTACSSSMTALHQAARALEHGDCSMALVCGSNILFNPDMFVVASEMGFISPSGRCQSFDMKADGYGRGEGVLVLLLKPLKAAIADLDPIRAVLAGIRINHDGRTEGIMMPSAKSQENNMRALYESKGIDPDTIQYVEAHGTGTAVGDVQEISAINAIFNISPHSRPAKLRVGSVKSNIGHLEAASGLAGVLKTALCLEHGLIPAQMHFQVPNPAANFDHIVIPTSAADWPASRDGIRRAAVNCFGAGGTNGHCVLEALTLPSHVTRKQARPYLFMISASSQAALTITCAKYADYVTAEKPHFGDLAYTMLSRRSKLSHMIYFSANSSTEFVDRILKLANLPPSAVPIGLKNICCIFTGQGAQWPEMGAKLFEHSEIFRNTILECEQYLHALSNAPPWKLSEELGRDPVRSNISLVNYAQPLTTALQLGLINLWASWGVRPKMVIGHSSGEIAAAYAAGHLSLRDAIVISYLRGMAMLQLHKTRNKNVLKGAMGAVGLSEEQTSLLLRDYRNRVEVAAVNSPASCTLSGDEAAIEEIGYHCTKAGIFFRKLRVDIAYHSRHVLVVAESYYKALESAQICPLQGSSDCMMFSSVTGRRIDPAFCDAKYWTDNMTRTVRFLDAFRGCVQHCSKLEVCFEIGPHPALQGPISQILQADQMKCSYFASCVRGKCDFTSQLDTAGALLALGIPLDTKAINDAKEAKVLTNLPLHVWNHSSRIWLESRLSHNARFKRFPRHPLLGSRYTEDTDMNPSWRCRLHIDQLPWEHKAGHPVPEAAFVLMALEAARQMQEQEAPQALNIRLTNITFGEALLVRLFQGMSDSELHLTSSKLHESNQYHFLISSISSVGSQPCKRHCSGTFSWSETPFPPNDRFKDYHQLDYDPFLLENAAELGLISQSRLKDTCIGKGVATARLEPADDEVDPLALSDLLNLSLAAAVAHDPSVCAKLHSIGSIEYTVYQKDRGSIPVAAMGRKIGKTATAAIALEGCFVAQTILFGVERNENYKLPLRSLFYRAERRLDITDLPAGSRLTLSDVILLTTHKWPMCDIGFLHMDRQDETDGVAILKSFDRPRFRSLQILDSTNEETDSSIRRMPSFTVGSQLHLMIAGSHQAILKHIHSAHETGIAFFKRRDACDERHWEIVKHPPRVQQPLRLDDVFVFQSPGIESFTKATMAGLVPLSHDGVRNFYETCKRPYHAIILDDTRQPVTVAWPGKILLPWFQHMLKFSQSVTWITQMPECIPSVSSSTALLRTLQAEQPSLRVRHLVYEANSRSDIDELIQAALRDSDDAFLELQQDVENGQRQILRWLPDDHLSVRVGLLPDPKKENNAVQESVQLSADGTIVAVGGLGGVGRFVCLWLVSHGAKHITVICRSGPHSRQAMSLMKLINGLGGSLFVWKCDARDKKALSKVLDAVRKDHKITGVVNMAMVLSDAPLASMVAADWDDPLRLKVDSSWNLHELTQVDTLDIFILFSSVASVLGNRSQAGYNVGNAFLNSLAEFRRAQRLPAVAIALGAMTDMGVLYELDRKDMLNILAMGGLVTLQEHHLAKILHAAVAECADPESKRAVMLTGLAMFNRVDGRLIVNGGQSLLYWAEQPDFGHLQNHKRTWRDYKQEQDQALLTQIKSLSELECRKVIERSFFQFLASLLGFDILHFSVKQNLLEYGIDSLTGVACQYWFYRELAVRITVQQMLASKTINDLLTDVVLGLSTASLTRLPSSPTPA</sequence>
<dbReference type="InterPro" id="IPR014043">
    <property type="entry name" value="Acyl_transferase_dom"/>
</dbReference>
<dbReference type="PANTHER" id="PTHR43775:SF22">
    <property type="entry name" value="SYNTHASE, PUTATIVE (JCVI)-RELATED"/>
    <property type="match status" value="1"/>
</dbReference>
<dbReference type="SUPFAM" id="SSF51735">
    <property type="entry name" value="NAD(P)-binding Rossmann-fold domains"/>
    <property type="match status" value="1"/>
</dbReference>
<dbReference type="Gene3D" id="3.10.129.110">
    <property type="entry name" value="Polyketide synthase dehydratase"/>
    <property type="match status" value="1"/>
</dbReference>
<dbReference type="InterPro" id="IPR050091">
    <property type="entry name" value="PKS_NRPS_Biosynth_Enz"/>
</dbReference>
<dbReference type="SUPFAM" id="SSF53901">
    <property type="entry name" value="Thiolase-like"/>
    <property type="match status" value="1"/>
</dbReference>
<dbReference type="RefSeq" id="XP_024733987.1">
    <property type="nucleotide sequence ID" value="XM_024872872.1"/>
</dbReference>
<gene>
    <name evidence="6" type="ORF">K444DRAFT_46021</name>
</gene>
<dbReference type="InterPro" id="IPR036291">
    <property type="entry name" value="NAD(P)-bd_dom_sf"/>
</dbReference>
<dbReference type="InterPro" id="IPR014031">
    <property type="entry name" value="Ketoacyl_synth_C"/>
</dbReference>
<keyword evidence="7" id="KW-1185">Reference proteome</keyword>
<dbReference type="SUPFAM" id="SSF47336">
    <property type="entry name" value="ACP-like"/>
    <property type="match status" value="1"/>
</dbReference>
<dbReference type="Proteomes" id="UP000235371">
    <property type="component" value="Unassembled WGS sequence"/>
</dbReference>
<evidence type="ECO:0000256" key="2">
    <source>
        <dbReference type="ARBA" id="ARBA00022553"/>
    </source>
</evidence>
<dbReference type="Pfam" id="PF16197">
    <property type="entry name" value="KAsynt_C_assoc"/>
    <property type="match status" value="1"/>
</dbReference>
<dbReference type="InterPro" id="IPR018201">
    <property type="entry name" value="Ketoacyl_synth_AS"/>
</dbReference>
<evidence type="ECO:0000313" key="6">
    <source>
        <dbReference type="EMBL" id="PMD57083.1"/>
    </source>
</evidence>
<dbReference type="SMART" id="SM00827">
    <property type="entry name" value="PKS_AT"/>
    <property type="match status" value="1"/>
</dbReference>
<dbReference type="Pfam" id="PF08659">
    <property type="entry name" value="KR"/>
    <property type="match status" value="1"/>
</dbReference>
<dbReference type="InterPro" id="IPR014030">
    <property type="entry name" value="Ketoacyl_synth_N"/>
</dbReference>
<dbReference type="PROSITE" id="PS00606">
    <property type="entry name" value="KS3_1"/>
    <property type="match status" value="1"/>
</dbReference>
<dbReference type="SUPFAM" id="SSF52151">
    <property type="entry name" value="FabD/lysophospholipase-like"/>
    <property type="match status" value="1"/>
</dbReference>
<dbReference type="SMART" id="SM00822">
    <property type="entry name" value="PKS_KR"/>
    <property type="match status" value="1"/>
</dbReference>
<dbReference type="InterPro" id="IPR016036">
    <property type="entry name" value="Malonyl_transacylase_ACP-bd"/>
</dbReference>
<dbReference type="Gene3D" id="3.40.50.720">
    <property type="entry name" value="NAD(P)-binding Rossmann-like Domain"/>
    <property type="match status" value="1"/>
</dbReference>
<dbReference type="CDD" id="cd05274">
    <property type="entry name" value="KR_FAS_SDR_x"/>
    <property type="match status" value="1"/>
</dbReference>
<dbReference type="Pfam" id="PF23297">
    <property type="entry name" value="ACP_SdgA_C"/>
    <property type="match status" value="1"/>
</dbReference>
<dbReference type="InterPro" id="IPR016039">
    <property type="entry name" value="Thiolase-like"/>
</dbReference>
<evidence type="ECO:0000256" key="3">
    <source>
        <dbReference type="ARBA" id="ARBA00022679"/>
    </source>
</evidence>
<dbReference type="InterPro" id="IPR057326">
    <property type="entry name" value="KR_dom"/>
</dbReference>
<dbReference type="PROSITE" id="PS52004">
    <property type="entry name" value="KS3_2"/>
    <property type="match status" value="1"/>
</dbReference>
<reference evidence="6 7" key="1">
    <citation type="submission" date="2016-04" db="EMBL/GenBank/DDBJ databases">
        <title>A degradative enzymes factory behind the ericoid mycorrhizal symbiosis.</title>
        <authorList>
            <consortium name="DOE Joint Genome Institute"/>
            <person name="Martino E."/>
            <person name="Morin E."/>
            <person name="Grelet G."/>
            <person name="Kuo A."/>
            <person name="Kohler A."/>
            <person name="Daghino S."/>
            <person name="Barry K."/>
            <person name="Choi C."/>
            <person name="Cichocki N."/>
            <person name="Clum A."/>
            <person name="Copeland A."/>
            <person name="Hainaut M."/>
            <person name="Haridas S."/>
            <person name="Labutti K."/>
            <person name="Lindquist E."/>
            <person name="Lipzen A."/>
            <person name="Khouja H.-R."/>
            <person name="Murat C."/>
            <person name="Ohm R."/>
            <person name="Olson A."/>
            <person name="Spatafora J."/>
            <person name="Veneault-Fourrey C."/>
            <person name="Henrissat B."/>
            <person name="Grigoriev I."/>
            <person name="Martin F."/>
            <person name="Perotto S."/>
        </authorList>
    </citation>
    <scope>NUCLEOTIDE SEQUENCE [LARGE SCALE GENOMIC DNA]</scope>
    <source>
        <strain evidence="6 7">E</strain>
    </source>
</reference>
<dbReference type="InterPro" id="IPR013968">
    <property type="entry name" value="PKS_KR"/>
</dbReference>
<dbReference type="STRING" id="1095630.A0A2J6T2B6"/>
<dbReference type="InterPro" id="IPR020841">
    <property type="entry name" value="PKS_Beta-ketoAc_synthase_dom"/>
</dbReference>
<dbReference type="InterPro" id="IPR009081">
    <property type="entry name" value="PP-bd_ACP"/>
</dbReference>
<dbReference type="GO" id="GO:0006633">
    <property type="term" value="P:fatty acid biosynthetic process"/>
    <property type="evidence" value="ECO:0007669"/>
    <property type="project" value="InterPro"/>
</dbReference>
<dbReference type="InterPro" id="IPR042104">
    <property type="entry name" value="PKS_dehydratase_sf"/>
</dbReference>
<dbReference type="InParanoid" id="A0A2J6T2B6"/>
<evidence type="ECO:0000256" key="4">
    <source>
        <dbReference type="ARBA" id="ARBA00023268"/>
    </source>
</evidence>
<evidence type="ECO:0000313" key="7">
    <source>
        <dbReference type="Proteomes" id="UP000235371"/>
    </source>
</evidence>
<name>A0A2J6T2B6_9HELO</name>
<dbReference type="Pfam" id="PF00109">
    <property type="entry name" value="ketoacyl-synt"/>
    <property type="match status" value="1"/>
</dbReference>
<keyword evidence="4" id="KW-0511">Multifunctional enzyme</keyword>
<dbReference type="GO" id="GO:0004315">
    <property type="term" value="F:3-oxoacyl-[acyl-carrier-protein] synthase activity"/>
    <property type="evidence" value="ECO:0007669"/>
    <property type="project" value="InterPro"/>
</dbReference>
<dbReference type="EMBL" id="KZ613847">
    <property type="protein sequence ID" value="PMD57083.1"/>
    <property type="molecule type" value="Genomic_DNA"/>
</dbReference>
<keyword evidence="1" id="KW-0596">Phosphopantetheine</keyword>
<organism evidence="6 7">
    <name type="scientific">Hyaloscypha bicolor E</name>
    <dbReference type="NCBI Taxonomy" id="1095630"/>
    <lineage>
        <taxon>Eukaryota</taxon>
        <taxon>Fungi</taxon>
        <taxon>Dikarya</taxon>
        <taxon>Ascomycota</taxon>
        <taxon>Pezizomycotina</taxon>
        <taxon>Leotiomycetes</taxon>
        <taxon>Helotiales</taxon>
        <taxon>Hyaloscyphaceae</taxon>
        <taxon>Hyaloscypha</taxon>
        <taxon>Hyaloscypha bicolor</taxon>
    </lineage>
</organism>
<dbReference type="PANTHER" id="PTHR43775">
    <property type="entry name" value="FATTY ACID SYNTHASE"/>
    <property type="match status" value="1"/>
</dbReference>
<dbReference type="InterPro" id="IPR016035">
    <property type="entry name" value="Acyl_Trfase/lysoPLipase"/>
</dbReference>
<keyword evidence="3" id="KW-0808">Transferase</keyword>
<dbReference type="OrthoDB" id="329835at2759"/>